<dbReference type="PANTHER" id="PTHR14269:SF61">
    <property type="entry name" value="CDP-DIACYLGLYCEROL--SERINE O-PHOSPHATIDYLTRANSFERASE"/>
    <property type="match status" value="1"/>
</dbReference>
<dbReference type="PANTHER" id="PTHR14269">
    <property type="entry name" value="CDP-DIACYLGLYCEROL--GLYCEROL-3-PHOSPHATE 3-PHOSPHATIDYLTRANSFERASE-RELATED"/>
    <property type="match status" value="1"/>
</dbReference>
<feature type="transmembrane region" description="Helical" evidence="12">
    <location>
        <begin position="95"/>
        <end position="119"/>
    </location>
</feature>
<evidence type="ECO:0000313" key="13">
    <source>
        <dbReference type="EMBL" id="POW04444.1"/>
    </source>
</evidence>
<dbReference type="Gene3D" id="1.20.120.1760">
    <property type="match status" value="1"/>
</dbReference>
<evidence type="ECO:0000256" key="3">
    <source>
        <dbReference type="ARBA" id="ARBA00022679"/>
    </source>
</evidence>
<dbReference type="PROSITE" id="PS00379">
    <property type="entry name" value="CDP_ALCOHOL_P_TRANSF"/>
    <property type="match status" value="1"/>
</dbReference>
<evidence type="ECO:0000313" key="14">
    <source>
        <dbReference type="Proteomes" id="UP000239156"/>
    </source>
</evidence>
<keyword evidence="14" id="KW-1185">Reference proteome</keyword>
<comment type="similarity">
    <text evidence="10">Belongs to the CDP-alcohol phosphatidyltransferase class-I family.</text>
</comment>
<dbReference type="InterPro" id="IPR043130">
    <property type="entry name" value="CDP-OH_PTrfase_TM_dom"/>
</dbReference>
<keyword evidence="7 12" id="KW-0472">Membrane</keyword>
<sequence>MTIPASTPGESAPLAANTNPIDPTSTVNPVIMTKSRRESIANRSTTNTLTSPEHHPIDNSFHSADLKIDQDPVTVALKQFVNDDRHFSLLRNFRLADLITIFNGVCGSLSIFSSAYFLITLDLDHLKRACLLPIFSLGFDFLDGKVARLRGESSVMGQELDSLADLISFGVAPALVGFTIGLRHPLDIFILTFFVCAGLTRLARFNSTASFNQRIKSVDEQQQQQKNPKIGKKNKSSNSFEGLPIPTSLWLVAGMYESIRRAQIELPLIYLHLLSDQNSPLSNSINPVNSLWLKNVHLNGNILLGGLVKNSFGIQVHWFSFAFAGWAFLMLSKTFRGQFYSPPQIPFFAYSLN</sequence>
<keyword evidence="2" id="KW-0444">Lipid biosynthesis</keyword>
<feature type="region of interest" description="Disordered" evidence="11">
    <location>
        <begin position="216"/>
        <end position="239"/>
    </location>
</feature>
<evidence type="ECO:0000256" key="9">
    <source>
        <dbReference type="ARBA" id="ARBA00023264"/>
    </source>
</evidence>
<evidence type="ECO:0000256" key="7">
    <source>
        <dbReference type="ARBA" id="ARBA00023136"/>
    </source>
</evidence>
<dbReference type="VEuPathDB" id="FungiDB:PSHT_03901"/>
<dbReference type="AlphaFoldDB" id="A0A2S4V4J1"/>
<feature type="compositionally biased region" description="Polar residues" evidence="11">
    <location>
        <begin position="16"/>
        <end position="28"/>
    </location>
</feature>
<dbReference type="Proteomes" id="UP000239156">
    <property type="component" value="Unassembled WGS sequence"/>
</dbReference>
<evidence type="ECO:0000256" key="10">
    <source>
        <dbReference type="RuleBase" id="RU003750"/>
    </source>
</evidence>
<dbReference type="VEuPathDB" id="FungiDB:PSTT_10400"/>
<reference evidence="13" key="1">
    <citation type="submission" date="2017-12" db="EMBL/GenBank/DDBJ databases">
        <title>Gene loss provides genomic basis for host adaptation in cereal stripe rust fungi.</title>
        <authorList>
            <person name="Xia C."/>
        </authorList>
    </citation>
    <scope>NUCLEOTIDE SEQUENCE [LARGE SCALE GENOMIC DNA]</scope>
    <source>
        <strain evidence="13">93-210</strain>
    </source>
</reference>
<evidence type="ECO:0008006" key="15">
    <source>
        <dbReference type="Google" id="ProtNLM"/>
    </source>
</evidence>
<feature type="compositionally biased region" description="Polar residues" evidence="11">
    <location>
        <begin position="41"/>
        <end position="51"/>
    </location>
</feature>
<comment type="caution">
    <text evidence="13">The sequence shown here is derived from an EMBL/GenBank/DDBJ whole genome shotgun (WGS) entry which is preliminary data.</text>
</comment>
<feature type="compositionally biased region" description="Polar residues" evidence="11">
    <location>
        <begin position="216"/>
        <end position="227"/>
    </location>
</feature>
<keyword evidence="9" id="KW-1208">Phospholipid metabolism</keyword>
<organism evidence="13 14">
    <name type="scientific">Puccinia striiformis</name>
    <dbReference type="NCBI Taxonomy" id="27350"/>
    <lineage>
        <taxon>Eukaryota</taxon>
        <taxon>Fungi</taxon>
        <taxon>Dikarya</taxon>
        <taxon>Basidiomycota</taxon>
        <taxon>Pucciniomycotina</taxon>
        <taxon>Pucciniomycetes</taxon>
        <taxon>Pucciniales</taxon>
        <taxon>Pucciniaceae</taxon>
        <taxon>Puccinia</taxon>
    </lineage>
</organism>
<dbReference type="GO" id="GO:0008654">
    <property type="term" value="P:phospholipid biosynthetic process"/>
    <property type="evidence" value="ECO:0007669"/>
    <property type="project" value="UniProtKB-KW"/>
</dbReference>
<evidence type="ECO:0000256" key="11">
    <source>
        <dbReference type="SAM" id="MobiDB-lite"/>
    </source>
</evidence>
<evidence type="ECO:0000256" key="8">
    <source>
        <dbReference type="ARBA" id="ARBA00023209"/>
    </source>
</evidence>
<keyword evidence="5 12" id="KW-1133">Transmembrane helix</keyword>
<keyword evidence="8" id="KW-0594">Phospholipid biosynthesis</keyword>
<keyword evidence="6" id="KW-0443">Lipid metabolism</keyword>
<evidence type="ECO:0000256" key="12">
    <source>
        <dbReference type="SAM" id="Phobius"/>
    </source>
</evidence>
<evidence type="ECO:0000256" key="5">
    <source>
        <dbReference type="ARBA" id="ARBA00022989"/>
    </source>
</evidence>
<dbReference type="InterPro" id="IPR050324">
    <property type="entry name" value="CDP-alcohol_PTase-I"/>
</dbReference>
<dbReference type="Pfam" id="PF01066">
    <property type="entry name" value="CDP-OH_P_transf"/>
    <property type="match status" value="1"/>
</dbReference>
<evidence type="ECO:0000256" key="1">
    <source>
        <dbReference type="ARBA" id="ARBA00004141"/>
    </source>
</evidence>
<keyword evidence="3 10" id="KW-0808">Transferase</keyword>
<dbReference type="InterPro" id="IPR000462">
    <property type="entry name" value="CDP-OH_P_trans"/>
</dbReference>
<dbReference type="GO" id="GO:0016020">
    <property type="term" value="C:membrane"/>
    <property type="evidence" value="ECO:0007669"/>
    <property type="project" value="UniProtKB-SubCell"/>
</dbReference>
<accession>A0A2S4V4J1</accession>
<proteinExistence type="inferred from homology"/>
<protein>
    <recommendedName>
        <fullName evidence="15">CDP-diacylglycerol--serine O-phosphatidyltransferase</fullName>
    </recommendedName>
</protein>
<feature type="region of interest" description="Disordered" evidence="11">
    <location>
        <begin position="1"/>
        <end position="56"/>
    </location>
</feature>
<feature type="transmembrane region" description="Helical" evidence="12">
    <location>
        <begin position="188"/>
        <end position="206"/>
    </location>
</feature>
<evidence type="ECO:0000256" key="6">
    <source>
        <dbReference type="ARBA" id="ARBA00023098"/>
    </source>
</evidence>
<keyword evidence="4 12" id="KW-0812">Transmembrane</keyword>
<dbReference type="InterPro" id="IPR048254">
    <property type="entry name" value="CDP_ALCOHOL_P_TRANSF_CS"/>
</dbReference>
<name>A0A2S4V4J1_9BASI</name>
<dbReference type="GO" id="GO:0016780">
    <property type="term" value="F:phosphotransferase activity, for other substituted phosphate groups"/>
    <property type="evidence" value="ECO:0007669"/>
    <property type="project" value="InterPro"/>
</dbReference>
<comment type="subcellular location">
    <subcellularLocation>
        <location evidence="1">Membrane</location>
        <topology evidence="1">Multi-pass membrane protein</topology>
    </subcellularLocation>
</comment>
<evidence type="ECO:0000256" key="4">
    <source>
        <dbReference type="ARBA" id="ARBA00022692"/>
    </source>
</evidence>
<gene>
    <name evidence="13" type="ORF">PSTT_10400</name>
</gene>
<dbReference type="EMBL" id="PKSL01000111">
    <property type="protein sequence ID" value="POW04444.1"/>
    <property type="molecule type" value="Genomic_DNA"/>
</dbReference>
<evidence type="ECO:0000256" key="2">
    <source>
        <dbReference type="ARBA" id="ARBA00022516"/>
    </source>
</evidence>